<feature type="compositionally biased region" description="Basic and acidic residues" evidence="1">
    <location>
        <begin position="148"/>
        <end position="163"/>
    </location>
</feature>
<dbReference type="AlphaFoldDB" id="A0A833R4Q5"/>
<protein>
    <submittedName>
        <fullName evidence="2">Uncharacterized protein</fullName>
    </submittedName>
</protein>
<feature type="compositionally biased region" description="Basic and acidic residues" evidence="1">
    <location>
        <begin position="200"/>
        <end position="209"/>
    </location>
</feature>
<comment type="caution">
    <text evidence="2">The sequence shown here is derived from an EMBL/GenBank/DDBJ whole genome shotgun (WGS) entry which is preliminary data.</text>
</comment>
<sequence>MSFQDLEAGRIPAAQRKRGGGAPAGQTASQAVAAGIATFQRRLYCRKQKDLYLWMVKSPGGPSIKFLANLVNVMSFSIISILSDKSIGKEEEGKQVFNKDQKYSNPVRETERRGREHTGGGAGERRAKGSSNENNVNQSRRSTGGSKRGSERFLGEGVRHRNNEVSAKGSGNEREDSTRVREGGWRTGAQRRGGLGFASQREREREGRC</sequence>
<keyword evidence="3" id="KW-1185">Reference proteome</keyword>
<feature type="compositionally biased region" description="Polar residues" evidence="1">
    <location>
        <begin position="129"/>
        <end position="138"/>
    </location>
</feature>
<proteinExistence type="predicted"/>
<evidence type="ECO:0000256" key="1">
    <source>
        <dbReference type="SAM" id="MobiDB-lite"/>
    </source>
</evidence>
<accession>A0A833R4Q5</accession>
<reference evidence="2" key="1">
    <citation type="submission" date="2020-01" db="EMBL/GenBank/DDBJ databases">
        <title>Genome sequence of Kobresia littledalei, the first chromosome-level genome in the family Cyperaceae.</title>
        <authorList>
            <person name="Qu G."/>
        </authorList>
    </citation>
    <scope>NUCLEOTIDE SEQUENCE</scope>
    <source>
        <strain evidence="2">C.B.Clarke</strain>
        <tissue evidence="2">Leaf</tissue>
    </source>
</reference>
<dbReference type="EMBL" id="SWLB01000010">
    <property type="protein sequence ID" value="KAF3333542.1"/>
    <property type="molecule type" value="Genomic_DNA"/>
</dbReference>
<dbReference type="Proteomes" id="UP000623129">
    <property type="component" value="Unassembled WGS sequence"/>
</dbReference>
<feature type="compositionally biased region" description="Basic and acidic residues" evidence="1">
    <location>
        <begin position="171"/>
        <end position="184"/>
    </location>
</feature>
<feature type="region of interest" description="Disordered" evidence="1">
    <location>
        <begin position="93"/>
        <end position="209"/>
    </location>
</feature>
<organism evidence="2 3">
    <name type="scientific">Carex littledalei</name>
    <dbReference type="NCBI Taxonomy" id="544730"/>
    <lineage>
        <taxon>Eukaryota</taxon>
        <taxon>Viridiplantae</taxon>
        <taxon>Streptophyta</taxon>
        <taxon>Embryophyta</taxon>
        <taxon>Tracheophyta</taxon>
        <taxon>Spermatophyta</taxon>
        <taxon>Magnoliopsida</taxon>
        <taxon>Liliopsida</taxon>
        <taxon>Poales</taxon>
        <taxon>Cyperaceae</taxon>
        <taxon>Cyperoideae</taxon>
        <taxon>Cariceae</taxon>
        <taxon>Carex</taxon>
        <taxon>Carex subgen. Euthyceras</taxon>
    </lineage>
</organism>
<evidence type="ECO:0000313" key="2">
    <source>
        <dbReference type="EMBL" id="KAF3333542.1"/>
    </source>
</evidence>
<gene>
    <name evidence="2" type="ORF">FCM35_KLT01233</name>
</gene>
<feature type="compositionally biased region" description="Basic and acidic residues" evidence="1">
    <location>
        <begin position="93"/>
        <end position="127"/>
    </location>
</feature>
<feature type="region of interest" description="Disordered" evidence="1">
    <location>
        <begin position="1"/>
        <end position="26"/>
    </location>
</feature>
<evidence type="ECO:0000313" key="3">
    <source>
        <dbReference type="Proteomes" id="UP000623129"/>
    </source>
</evidence>
<name>A0A833R4Q5_9POAL</name>